<evidence type="ECO:0008006" key="9">
    <source>
        <dbReference type="Google" id="ProtNLM"/>
    </source>
</evidence>
<dbReference type="PROSITE" id="PS00518">
    <property type="entry name" value="ZF_RING_1"/>
    <property type="match status" value="1"/>
</dbReference>
<dbReference type="SMART" id="SM00336">
    <property type="entry name" value="BBOX"/>
    <property type="match status" value="1"/>
</dbReference>
<reference evidence="7" key="3">
    <citation type="submission" date="2025-09" db="UniProtKB">
        <authorList>
            <consortium name="Ensembl"/>
        </authorList>
    </citation>
    <scope>IDENTIFICATION</scope>
</reference>
<dbReference type="Proteomes" id="UP000314982">
    <property type="component" value="Unassembled WGS sequence"/>
</dbReference>
<dbReference type="InterPro" id="IPR013083">
    <property type="entry name" value="Znf_RING/FYVE/PHD"/>
</dbReference>
<keyword evidence="3" id="KW-0862">Zinc</keyword>
<dbReference type="Gene3D" id="4.10.240.20">
    <property type="match status" value="1"/>
</dbReference>
<keyword evidence="1" id="KW-0479">Metal-binding</keyword>
<dbReference type="InterPro" id="IPR043136">
    <property type="entry name" value="B30.2/SPRY_sf"/>
</dbReference>
<dbReference type="SUPFAM" id="SSF57850">
    <property type="entry name" value="RING/U-box"/>
    <property type="match status" value="1"/>
</dbReference>
<reference evidence="7" key="2">
    <citation type="submission" date="2025-08" db="UniProtKB">
        <authorList>
            <consortium name="Ensembl"/>
        </authorList>
    </citation>
    <scope>IDENTIFICATION</scope>
</reference>
<sequence length="224" mass="26277">QMPLQKRDSEEDLCCPVCCNIFRDPVFLSCSHSICKACLKEFWKQKGSREWSEVLCSRHSEKLKLFCLDDKQPICLVCRDSKIHKTHDCIPTDEAALDYKEEVKTALKPLKDMLEDYNEIKLICDQTAEHIKSQAEHTERQIKKEFKKLHHFLQDEEEARIAALRKEEKTLGVWCIDEKYYTHSLSEALTPSTLFKVSKPQKIRMQLDWKKGQLSFVDIVNNTQ</sequence>
<dbReference type="SUPFAM" id="SSF57845">
    <property type="entry name" value="B-box zinc-binding domain"/>
    <property type="match status" value="1"/>
</dbReference>
<dbReference type="Pfam" id="PF13445">
    <property type="entry name" value="zf-RING_UBOX"/>
    <property type="match status" value="1"/>
</dbReference>
<dbReference type="Gene3D" id="2.60.120.920">
    <property type="match status" value="1"/>
</dbReference>
<keyword evidence="8" id="KW-1185">Reference proteome</keyword>
<dbReference type="PROSITE" id="PS50119">
    <property type="entry name" value="ZF_BBOX"/>
    <property type="match status" value="1"/>
</dbReference>
<evidence type="ECO:0000313" key="8">
    <source>
        <dbReference type="Proteomes" id="UP000314982"/>
    </source>
</evidence>
<feature type="domain" description="B box-type" evidence="6">
    <location>
        <begin position="51"/>
        <end position="92"/>
    </location>
</feature>
<dbReference type="InterPro" id="IPR017907">
    <property type="entry name" value="Znf_RING_CS"/>
</dbReference>
<reference evidence="8" key="1">
    <citation type="submission" date="2018-06" db="EMBL/GenBank/DDBJ databases">
        <title>Genome assembly of Danube salmon.</title>
        <authorList>
            <person name="Macqueen D.J."/>
            <person name="Gundappa M.K."/>
        </authorList>
    </citation>
    <scope>NUCLEOTIDE SEQUENCE [LARGE SCALE GENOMIC DNA]</scope>
</reference>
<accession>A0A4W5R6I4</accession>
<dbReference type="AlphaFoldDB" id="A0A4W5R6I4"/>
<dbReference type="InterPro" id="IPR001841">
    <property type="entry name" value="Znf_RING"/>
</dbReference>
<protein>
    <recommendedName>
        <fullName evidence="9">B box-type domain-containing protein</fullName>
    </recommendedName>
</protein>
<dbReference type="InterPro" id="IPR027370">
    <property type="entry name" value="Znf-RING_euk"/>
</dbReference>
<dbReference type="Ensembl" id="ENSHHUT00000084174.1">
    <property type="protein sequence ID" value="ENSHHUP00000081583.1"/>
    <property type="gene ID" value="ENSHHUG00000047430.1"/>
</dbReference>
<dbReference type="Gene3D" id="3.30.40.10">
    <property type="entry name" value="Zinc/RING finger domain, C3HC4 (zinc finger)"/>
    <property type="match status" value="1"/>
</dbReference>
<dbReference type="GO" id="GO:0008270">
    <property type="term" value="F:zinc ion binding"/>
    <property type="evidence" value="ECO:0007669"/>
    <property type="project" value="UniProtKB-KW"/>
</dbReference>
<evidence type="ECO:0000313" key="7">
    <source>
        <dbReference type="Ensembl" id="ENSHHUP00000081583.1"/>
    </source>
</evidence>
<evidence type="ECO:0000256" key="4">
    <source>
        <dbReference type="PROSITE-ProRule" id="PRU00024"/>
    </source>
</evidence>
<dbReference type="STRING" id="62062.ENSHHUP00000081583"/>
<name>A0A4W5R6I4_9TELE</name>
<feature type="domain" description="RING-type" evidence="5">
    <location>
        <begin position="15"/>
        <end position="60"/>
    </location>
</feature>
<dbReference type="GeneTree" id="ENSGT00970000193390"/>
<organism evidence="7 8">
    <name type="scientific">Hucho hucho</name>
    <name type="common">huchen</name>
    <dbReference type="NCBI Taxonomy" id="62062"/>
    <lineage>
        <taxon>Eukaryota</taxon>
        <taxon>Metazoa</taxon>
        <taxon>Chordata</taxon>
        <taxon>Craniata</taxon>
        <taxon>Vertebrata</taxon>
        <taxon>Euteleostomi</taxon>
        <taxon>Actinopterygii</taxon>
        <taxon>Neopterygii</taxon>
        <taxon>Teleostei</taxon>
        <taxon>Protacanthopterygii</taxon>
        <taxon>Salmoniformes</taxon>
        <taxon>Salmonidae</taxon>
        <taxon>Salmoninae</taxon>
        <taxon>Hucho</taxon>
    </lineage>
</organism>
<dbReference type="Pfam" id="PF00643">
    <property type="entry name" value="zf-B_box"/>
    <property type="match status" value="1"/>
</dbReference>
<evidence type="ECO:0000259" key="6">
    <source>
        <dbReference type="PROSITE" id="PS50119"/>
    </source>
</evidence>
<evidence type="ECO:0000256" key="1">
    <source>
        <dbReference type="ARBA" id="ARBA00022723"/>
    </source>
</evidence>
<evidence type="ECO:0000259" key="5">
    <source>
        <dbReference type="PROSITE" id="PS50089"/>
    </source>
</evidence>
<dbReference type="PROSITE" id="PS50089">
    <property type="entry name" value="ZF_RING_2"/>
    <property type="match status" value="1"/>
</dbReference>
<dbReference type="InterPro" id="IPR050143">
    <property type="entry name" value="TRIM/RBCC"/>
</dbReference>
<proteinExistence type="predicted"/>
<keyword evidence="2 4" id="KW-0863">Zinc-finger</keyword>
<dbReference type="InterPro" id="IPR000315">
    <property type="entry name" value="Znf_B-box"/>
</dbReference>
<evidence type="ECO:0000256" key="2">
    <source>
        <dbReference type="ARBA" id="ARBA00022771"/>
    </source>
</evidence>
<evidence type="ECO:0000256" key="3">
    <source>
        <dbReference type="ARBA" id="ARBA00022833"/>
    </source>
</evidence>
<dbReference type="PANTHER" id="PTHR24103">
    <property type="entry name" value="E3 UBIQUITIN-PROTEIN LIGASE TRIM"/>
    <property type="match status" value="1"/>
</dbReference>